<dbReference type="Pfam" id="PF13557">
    <property type="entry name" value="Phenol_MetA_deg"/>
    <property type="match status" value="1"/>
</dbReference>
<protein>
    <submittedName>
        <fullName evidence="1">Transporter</fullName>
    </submittedName>
</protein>
<comment type="caution">
    <text evidence="1">The sequence shown here is derived from an EMBL/GenBank/DDBJ whole genome shotgun (WGS) entry which is preliminary data.</text>
</comment>
<proteinExistence type="predicted"/>
<accession>A0ABW0PJ46</accession>
<evidence type="ECO:0000313" key="2">
    <source>
        <dbReference type="Proteomes" id="UP001596031"/>
    </source>
</evidence>
<name>A0ABW0PJ46_9BURK</name>
<dbReference type="EMBL" id="JBHSMS010000047">
    <property type="protein sequence ID" value="MFC5512500.1"/>
    <property type="molecule type" value="Genomic_DNA"/>
</dbReference>
<organism evidence="1 2">
    <name type="scientific">Massilia jejuensis</name>
    <dbReference type="NCBI Taxonomy" id="648894"/>
    <lineage>
        <taxon>Bacteria</taxon>
        <taxon>Pseudomonadati</taxon>
        <taxon>Pseudomonadota</taxon>
        <taxon>Betaproteobacteria</taxon>
        <taxon>Burkholderiales</taxon>
        <taxon>Oxalobacteraceae</taxon>
        <taxon>Telluria group</taxon>
        <taxon>Massilia</taxon>
    </lineage>
</organism>
<keyword evidence="2" id="KW-1185">Reference proteome</keyword>
<dbReference type="InterPro" id="IPR025737">
    <property type="entry name" value="FApF"/>
</dbReference>
<evidence type="ECO:0000313" key="1">
    <source>
        <dbReference type="EMBL" id="MFC5512500.1"/>
    </source>
</evidence>
<reference evidence="2" key="1">
    <citation type="journal article" date="2019" name="Int. J. Syst. Evol. Microbiol.">
        <title>The Global Catalogue of Microorganisms (GCM) 10K type strain sequencing project: providing services to taxonomists for standard genome sequencing and annotation.</title>
        <authorList>
            <consortium name="The Broad Institute Genomics Platform"/>
            <consortium name="The Broad Institute Genome Sequencing Center for Infectious Disease"/>
            <person name="Wu L."/>
            <person name="Ma J."/>
        </authorList>
    </citation>
    <scope>NUCLEOTIDE SEQUENCE [LARGE SCALE GENOMIC DNA]</scope>
    <source>
        <strain evidence="2">CCUG 38813</strain>
    </source>
</reference>
<gene>
    <name evidence="1" type="ORF">ACFPOU_15355</name>
</gene>
<dbReference type="Proteomes" id="UP001596031">
    <property type="component" value="Unassembled WGS sequence"/>
</dbReference>
<sequence>MKKSALGLKRYTKTISHAIAIVALSVIGTSAQAQVSRGFIAPHEYTLPVGFDPFNVFVEYATLQKTERVWDANGKKISGSDTDVLVALSKYVHFWTPASNRNIGLAWEIIVPKVGVRDKITRTSLGGIGDPLTGFAAWYKPRDNMTLGMDLFLQVPVGDKDVGGGDRWNVIGAIIFDAQFDKINYTGNLGMNLPGAPVEGLRPGKIWHMNNRLGYRATDLIEPYVGLDYERQEARSGLPKNYETVAALGVMFHTFKNSSIAVHYQKGLDGESRPESNNLNVRFVYSW</sequence>
<dbReference type="RefSeq" id="WP_379722923.1">
    <property type="nucleotide sequence ID" value="NZ_JBHSMS010000047.1"/>
</dbReference>